<sequence length="570" mass="62411">MASATTNAPSAHGGEDFAALLDETLGRDTGFDGSVVTGRVVRLTDEFAIVDVGLKSEGRVALREFGPPGVAPDVKPGDVIELYVERYEDRDGSIVLSREKARREEAWTSLERAFANNQRVNGTIYGRVKGGFTVDLGGAMAFLPGSQVDIRPVRDVGPLMGQPQPFQILKMDRARGNIVVSRRAVLEETRAEQRSELIQGLKEGMILDGVVKNITDYGAFVDLGGVDGLLHVTDIAWKRINHPSEALQIGQPVRVQVIRFNSDTQRISLGMKQLEADPWENVAIKYPPGARYSGRVTNITDYGAFVELEPGVEGLVHVSEMSWTKKNVHPGKIVATSQEVDVMVLDVDSAKRRISLGLKQVQRNPWELFAEEHKVGSTIEGEIRNITEFGLFIGLSADIDGMVHMSDLSWDEPGEVAMAKYEKGQVVQAKVLDVDSEKERISLGIKQLQEDPAADTLSRVQKGAVVTCVVTAVQSNGIEVKVDDVLTGFIRRAELARDKAEQRPERFAVGEKVDAKIVSVDRASRKLALTIRGREMEEDKQAINEYGSSDSGASLGDILGAAIRRRNTDV</sequence>
<keyword evidence="2" id="KW-0677">Repeat</keyword>
<comment type="similarity">
    <text evidence="1 7">Belongs to the bacterial ribosomal protein bS1 family.</text>
</comment>
<evidence type="ECO:0000256" key="1">
    <source>
        <dbReference type="ARBA" id="ARBA00006767"/>
    </source>
</evidence>
<dbReference type="InterPro" id="IPR012340">
    <property type="entry name" value="NA-bd_OB-fold"/>
</dbReference>
<evidence type="ECO:0000259" key="8">
    <source>
        <dbReference type="PROSITE" id="PS50126"/>
    </source>
</evidence>
<dbReference type="KEGG" id="nch:A0U93_15015"/>
<dbReference type="GO" id="GO:0022627">
    <property type="term" value="C:cytosolic small ribosomal subunit"/>
    <property type="evidence" value="ECO:0007669"/>
    <property type="project" value="TreeGrafter"/>
</dbReference>
<dbReference type="InterPro" id="IPR050437">
    <property type="entry name" value="Ribos_protein_bS1-like"/>
</dbReference>
<dbReference type="CDD" id="cd05688">
    <property type="entry name" value="S1_RPS1_repeat_ec3"/>
    <property type="match status" value="1"/>
</dbReference>
<protein>
    <recommendedName>
        <fullName evidence="7">30S ribosomal protein S1</fullName>
    </recommendedName>
</protein>
<keyword evidence="3 7" id="KW-0694">RNA-binding</keyword>
<dbReference type="PROSITE" id="PS50126">
    <property type="entry name" value="S1"/>
    <property type="match status" value="6"/>
</dbReference>
<feature type="domain" description="S1 motif" evidence="8">
    <location>
        <begin position="289"/>
        <end position="359"/>
    </location>
</feature>
<dbReference type="Pfam" id="PF00575">
    <property type="entry name" value="S1"/>
    <property type="match status" value="6"/>
</dbReference>
<keyword evidence="5 7" id="KW-0687">Ribonucleoprotein</keyword>
<dbReference type="PANTHER" id="PTHR10724:SF7">
    <property type="entry name" value="SMALL RIBOSOMAL SUBUNIT PROTEIN BS1C"/>
    <property type="match status" value="1"/>
</dbReference>
<name>A0A1U9KV01_9PROT</name>
<gene>
    <name evidence="9" type="ORF">A0U93_15015</name>
</gene>
<evidence type="ECO:0000313" key="10">
    <source>
        <dbReference type="Proteomes" id="UP000188604"/>
    </source>
</evidence>
<dbReference type="NCBIfam" id="NF004955">
    <property type="entry name" value="PRK06299.1-5"/>
    <property type="match status" value="1"/>
</dbReference>
<dbReference type="Proteomes" id="UP000188604">
    <property type="component" value="Chromosome"/>
</dbReference>
<dbReference type="FunFam" id="2.40.50.140:FF:000018">
    <property type="entry name" value="30S ribosomal protein S1"/>
    <property type="match status" value="1"/>
</dbReference>
<feature type="domain" description="S1 motif" evidence="8">
    <location>
        <begin position="117"/>
        <end position="183"/>
    </location>
</feature>
<proteinExistence type="inferred from homology"/>
<dbReference type="CDD" id="cd04465">
    <property type="entry name" value="S1_RPS1_repeat_ec2_hs2"/>
    <property type="match status" value="1"/>
</dbReference>
<dbReference type="OrthoDB" id="9804077at2"/>
<accession>A0A1U9KV01</accession>
<dbReference type="NCBIfam" id="TIGR00717">
    <property type="entry name" value="rpsA"/>
    <property type="match status" value="1"/>
</dbReference>
<evidence type="ECO:0000313" key="9">
    <source>
        <dbReference type="EMBL" id="AQS89593.1"/>
    </source>
</evidence>
<dbReference type="FunFam" id="2.40.50.140:FF:000103">
    <property type="entry name" value="protein RRP5 homolog"/>
    <property type="match status" value="1"/>
</dbReference>
<dbReference type="PANTHER" id="PTHR10724">
    <property type="entry name" value="30S RIBOSOMAL PROTEIN S1"/>
    <property type="match status" value="1"/>
</dbReference>
<dbReference type="GO" id="GO:0006412">
    <property type="term" value="P:translation"/>
    <property type="evidence" value="ECO:0007669"/>
    <property type="project" value="InterPro"/>
</dbReference>
<dbReference type="EMBL" id="CP014691">
    <property type="protein sequence ID" value="AQS89593.1"/>
    <property type="molecule type" value="Genomic_DNA"/>
</dbReference>
<dbReference type="PRINTS" id="PR00681">
    <property type="entry name" value="RIBOSOMALS1"/>
</dbReference>
<comment type="function">
    <text evidence="6 7">Binds mRNA; thus facilitating recognition of the initiation point. It is needed to translate mRNA with a short Shine-Dalgarno (SD) purine-rich sequence.</text>
</comment>
<evidence type="ECO:0000256" key="4">
    <source>
        <dbReference type="ARBA" id="ARBA00022980"/>
    </source>
</evidence>
<dbReference type="SMART" id="SM00316">
    <property type="entry name" value="S1"/>
    <property type="match status" value="6"/>
</dbReference>
<feature type="domain" description="S1 motif" evidence="8">
    <location>
        <begin position="204"/>
        <end position="272"/>
    </location>
</feature>
<evidence type="ECO:0000256" key="2">
    <source>
        <dbReference type="ARBA" id="ARBA00022737"/>
    </source>
</evidence>
<dbReference type="RefSeq" id="WP_077808600.1">
    <property type="nucleotide sequence ID" value="NZ_BJXS01000001.1"/>
</dbReference>
<evidence type="ECO:0000256" key="5">
    <source>
        <dbReference type="ARBA" id="ARBA00023274"/>
    </source>
</evidence>
<evidence type="ECO:0000256" key="3">
    <source>
        <dbReference type="ARBA" id="ARBA00022884"/>
    </source>
</evidence>
<dbReference type="CDD" id="cd05687">
    <property type="entry name" value="S1_RPS1_repeat_ec1_hs1"/>
    <property type="match status" value="1"/>
</dbReference>
<feature type="domain" description="S1 motif" evidence="8">
    <location>
        <begin position="33"/>
        <end position="99"/>
    </location>
</feature>
<dbReference type="AlphaFoldDB" id="A0A1U9KV01"/>
<organism evidence="9 10">
    <name type="scientific">Neoasaia chiangmaiensis</name>
    <dbReference type="NCBI Taxonomy" id="320497"/>
    <lineage>
        <taxon>Bacteria</taxon>
        <taxon>Pseudomonadati</taxon>
        <taxon>Pseudomonadota</taxon>
        <taxon>Alphaproteobacteria</taxon>
        <taxon>Acetobacterales</taxon>
        <taxon>Acetobacteraceae</taxon>
        <taxon>Neoasaia</taxon>
    </lineage>
</organism>
<keyword evidence="4 7" id="KW-0689">Ribosomal protein</keyword>
<evidence type="ECO:0000256" key="6">
    <source>
        <dbReference type="ARBA" id="ARBA00025604"/>
    </source>
</evidence>
<dbReference type="GO" id="GO:0003729">
    <property type="term" value="F:mRNA binding"/>
    <property type="evidence" value="ECO:0007669"/>
    <property type="project" value="TreeGrafter"/>
</dbReference>
<dbReference type="GO" id="GO:0003735">
    <property type="term" value="F:structural constituent of ribosome"/>
    <property type="evidence" value="ECO:0007669"/>
    <property type="project" value="InterPro"/>
</dbReference>
<dbReference type="InterPro" id="IPR035104">
    <property type="entry name" value="Ribosomal_protein_S1-like"/>
</dbReference>
<feature type="domain" description="S1 motif" evidence="8">
    <location>
        <begin position="463"/>
        <end position="532"/>
    </location>
</feature>
<dbReference type="FunFam" id="2.40.50.140:FF:000011">
    <property type="entry name" value="30S ribosomal protein S1"/>
    <property type="match status" value="1"/>
</dbReference>
<feature type="domain" description="S1 motif" evidence="8">
    <location>
        <begin position="376"/>
        <end position="446"/>
    </location>
</feature>
<dbReference type="PIRSF" id="PIRSF002111">
    <property type="entry name" value="RpsA"/>
    <property type="match status" value="1"/>
</dbReference>
<keyword evidence="10" id="KW-1185">Reference proteome</keyword>
<dbReference type="InterPro" id="IPR000110">
    <property type="entry name" value="Ribosomal_bS1"/>
</dbReference>
<dbReference type="SUPFAM" id="SSF50249">
    <property type="entry name" value="Nucleic acid-binding proteins"/>
    <property type="match status" value="6"/>
</dbReference>
<dbReference type="STRING" id="320497.A0U93_15015"/>
<dbReference type="Gene3D" id="2.40.50.140">
    <property type="entry name" value="Nucleic acid-binding proteins"/>
    <property type="match status" value="6"/>
</dbReference>
<dbReference type="InterPro" id="IPR003029">
    <property type="entry name" value="S1_domain"/>
</dbReference>
<dbReference type="NCBIfam" id="NF004952">
    <property type="entry name" value="PRK06299.1-2"/>
    <property type="match status" value="1"/>
</dbReference>
<reference evidence="9 10" key="1">
    <citation type="submission" date="2016-03" db="EMBL/GenBank/DDBJ databases">
        <title>Acetic acid bacteria sequencing.</title>
        <authorList>
            <person name="Brandt J."/>
            <person name="Jakob F."/>
            <person name="Vogel R.F."/>
        </authorList>
    </citation>
    <scope>NUCLEOTIDE SEQUENCE [LARGE SCALE GENOMIC DNA]</scope>
    <source>
        <strain evidence="9 10">NBRC 101099</strain>
    </source>
</reference>
<evidence type="ECO:0000256" key="7">
    <source>
        <dbReference type="PIRNR" id="PIRNR002111"/>
    </source>
</evidence>